<feature type="transmembrane region" description="Helical" evidence="1">
    <location>
        <begin position="73"/>
        <end position="95"/>
    </location>
</feature>
<accession>A0AB39VA94</accession>
<feature type="transmembrane region" description="Helical" evidence="1">
    <location>
        <begin position="27"/>
        <end position="53"/>
    </location>
</feature>
<feature type="transmembrane region" description="Helical" evidence="1">
    <location>
        <begin position="215"/>
        <end position="236"/>
    </location>
</feature>
<sequence>MNNNKNIENNVNNQNINNLIELGEIKLLFWLSAIIFVTLGFIFIKIIGILGQFMNGFGGMIGGAVDSYNSMHLLFILFIIFGIASLINIIVIFSIRSKALNSNNAEKMKIPNYANPFRLAIAGMVVLVILILSIAGLIPEFLFKLSVITGLITLIGCLVFSTLTLLKNYPIVFSKNNIGNNSNNNIISENNNSNNPSQSEFLDNILQKDNENNKLFLKIIFWLSTISSAILLYAGIKALSLYSNVKKLTSEASSSSSFDNLLNSGMNTLGEGIGFISTAKMLQSLLNLIIITVIVISVLIYLKAKKENKIEKLKNLNYYFIGGFGILGLLEMYSVNSLIKAFGSLSGMWGAATGATPNIGFTQFAIITTLLVSLGSAITNYFVIFRGKNIEIEDIKSEWNNGVQKINAMNPEKKKKYKVIGIAVIGVLALYYICTNFIFLKNFDFNKYYTVRIDGASGSATIQNYQNPNFPLETMHGNTEKMTKEEEFAKDAEISFTFSKTEGIQNGDTIDVNVSYNKEIANRLKIRPKNSKFKIKVNGLLEYAKNVNEIKDLKNYITKVAQRKIELQKDQDSSSNLNLGGIYYKQDENGNLSVKYFIQKVFTGFFGNTESFEPVEIGKIVLDKKNNIISYEEIKSNSFSSETYNNTGEVQATMSSQGYNLLN</sequence>
<protein>
    <submittedName>
        <fullName evidence="2">Uncharacterized protein</fullName>
    </submittedName>
</protein>
<name>A0AB39VA94_9FUSO</name>
<keyword evidence="1" id="KW-0472">Membrane</keyword>
<feature type="transmembrane region" description="Helical" evidence="1">
    <location>
        <begin position="285"/>
        <end position="304"/>
    </location>
</feature>
<dbReference type="PANTHER" id="PTHR20916">
    <property type="entry name" value="CYSTEINE AND GLYCINE-RICH PROTEIN 2 BINDING PROTEIN"/>
    <property type="match status" value="1"/>
</dbReference>
<feature type="transmembrane region" description="Helical" evidence="1">
    <location>
        <begin position="359"/>
        <end position="383"/>
    </location>
</feature>
<dbReference type="KEGG" id="lmes:AB8B23_01315"/>
<dbReference type="GO" id="GO:0004402">
    <property type="term" value="F:histone acetyltransferase activity"/>
    <property type="evidence" value="ECO:0007669"/>
    <property type="project" value="TreeGrafter"/>
</dbReference>
<organism evidence="2">
    <name type="scientific">Leptotrichia mesophila</name>
    <dbReference type="NCBI Taxonomy" id="3239303"/>
    <lineage>
        <taxon>Bacteria</taxon>
        <taxon>Fusobacteriati</taxon>
        <taxon>Fusobacteriota</taxon>
        <taxon>Fusobacteriia</taxon>
        <taxon>Fusobacteriales</taxon>
        <taxon>Leptotrichiaceae</taxon>
        <taxon>Leptotrichia</taxon>
    </lineage>
</organism>
<evidence type="ECO:0000313" key="2">
    <source>
        <dbReference type="EMBL" id="XDU64834.1"/>
    </source>
</evidence>
<gene>
    <name evidence="2" type="ORF">AB8B23_01315</name>
</gene>
<evidence type="ECO:0000256" key="1">
    <source>
        <dbReference type="SAM" id="Phobius"/>
    </source>
</evidence>
<reference evidence="2" key="1">
    <citation type="submission" date="2024-07" db="EMBL/GenBank/DDBJ databases">
        <authorList>
            <person name="Li X.-J."/>
            <person name="Wang X."/>
        </authorList>
    </citation>
    <scope>NUCLEOTIDE SEQUENCE</scope>
    <source>
        <strain evidence="2">HSP-342</strain>
    </source>
</reference>
<feature type="transmembrane region" description="Helical" evidence="1">
    <location>
        <begin position="145"/>
        <end position="166"/>
    </location>
</feature>
<keyword evidence="1" id="KW-0812">Transmembrane</keyword>
<feature type="transmembrane region" description="Helical" evidence="1">
    <location>
        <begin position="116"/>
        <end position="139"/>
    </location>
</feature>
<keyword evidence="1" id="KW-1133">Transmembrane helix</keyword>
<dbReference type="EMBL" id="CP165646">
    <property type="protein sequence ID" value="XDU64834.1"/>
    <property type="molecule type" value="Genomic_DNA"/>
</dbReference>
<dbReference type="AlphaFoldDB" id="A0AB39VA94"/>
<dbReference type="PANTHER" id="PTHR20916:SF26">
    <property type="entry name" value="CYSTEINE-RICH PROTEIN 2-BINDING PROTEIN"/>
    <property type="match status" value="1"/>
</dbReference>
<feature type="transmembrane region" description="Helical" evidence="1">
    <location>
        <begin position="316"/>
        <end position="339"/>
    </location>
</feature>
<dbReference type="RefSeq" id="WP_369713086.1">
    <property type="nucleotide sequence ID" value="NZ_CP165646.1"/>
</dbReference>
<proteinExistence type="predicted"/>
<feature type="transmembrane region" description="Helical" evidence="1">
    <location>
        <begin position="419"/>
        <end position="440"/>
    </location>
</feature>